<proteinExistence type="predicted"/>
<gene>
    <name evidence="2" type="ORF">O6P43_029456</name>
</gene>
<sequence>MNNPRKINIAIQRQPDYPATTQDITHVAIHLHSRIEAVELHRILPTEKFPGGISSTKSNLFPDSFIFFWVCQFMWFSIFITVKFEMGCSIFVSLTLEMQTLSICLMISISFTLPLYFGNI</sequence>
<keyword evidence="1" id="KW-0812">Transmembrane</keyword>
<dbReference type="AlphaFoldDB" id="A0AAD7L016"/>
<accession>A0AAD7L016</accession>
<evidence type="ECO:0000313" key="3">
    <source>
        <dbReference type="Proteomes" id="UP001163823"/>
    </source>
</evidence>
<keyword evidence="1" id="KW-1133">Transmembrane helix</keyword>
<evidence type="ECO:0000256" key="1">
    <source>
        <dbReference type="SAM" id="Phobius"/>
    </source>
</evidence>
<dbReference type="Proteomes" id="UP001163823">
    <property type="component" value="Chromosome 12"/>
</dbReference>
<feature type="transmembrane region" description="Helical" evidence="1">
    <location>
        <begin position="64"/>
        <end position="82"/>
    </location>
</feature>
<name>A0AAD7L016_QUISA</name>
<keyword evidence="1" id="KW-0472">Membrane</keyword>
<feature type="transmembrane region" description="Helical" evidence="1">
    <location>
        <begin position="94"/>
        <end position="117"/>
    </location>
</feature>
<dbReference type="EMBL" id="JARAOO010000012">
    <property type="protein sequence ID" value="KAJ7949070.1"/>
    <property type="molecule type" value="Genomic_DNA"/>
</dbReference>
<organism evidence="2 3">
    <name type="scientific">Quillaja saponaria</name>
    <name type="common">Soap bark tree</name>
    <dbReference type="NCBI Taxonomy" id="32244"/>
    <lineage>
        <taxon>Eukaryota</taxon>
        <taxon>Viridiplantae</taxon>
        <taxon>Streptophyta</taxon>
        <taxon>Embryophyta</taxon>
        <taxon>Tracheophyta</taxon>
        <taxon>Spermatophyta</taxon>
        <taxon>Magnoliopsida</taxon>
        <taxon>eudicotyledons</taxon>
        <taxon>Gunneridae</taxon>
        <taxon>Pentapetalae</taxon>
        <taxon>rosids</taxon>
        <taxon>fabids</taxon>
        <taxon>Fabales</taxon>
        <taxon>Quillajaceae</taxon>
        <taxon>Quillaja</taxon>
    </lineage>
</organism>
<keyword evidence="3" id="KW-1185">Reference proteome</keyword>
<comment type="caution">
    <text evidence="2">The sequence shown here is derived from an EMBL/GenBank/DDBJ whole genome shotgun (WGS) entry which is preliminary data.</text>
</comment>
<dbReference type="KEGG" id="qsa:O6P43_029456"/>
<evidence type="ECO:0000313" key="2">
    <source>
        <dbReference type="EMBL" id="KAJ7949070.1"/>
    </source>
</evidence>
<reference evidence="2" key="1">
    <citation type="journal article" date="2023" name="Science">
        <title>Elucidation of the pathway for biosynthesis of saponin adjuvants from the soapbark tree.</title>
        <authorList>
            <person name="Reed J."/>
            <person name="Orme A."/>
            <person name="El-Demerdash A."/>
            <person name="Owen C."/>
            <person name="Martin L.B.B."/>
            <person name="Misra R.C."/>
            <person name="Kikuchi S."/>
            <person name="Rejzek M."/>
            <person name="Martin A.C."/>
            <person name="Harkess A."/>
            <person name="Leebens-Mack J."/>
            <person name="Louveau T."/>
            <person name="Stephenson M.J."/>
            <person name="Osbourn A."/>
        </authorList>
    </citation>
    <scope>NUCLEOTIDE SEQUENCE</scope>
    <source>
        <strain evidence="2">S10</strain>
    </source>
</reference>
<protein>
    <submittedName>
        <fullName evidence="2">Uncharacterized protein</fullName>
    </submittedName>
</protein>